<evidence type="ECO:0000313" key="4">
    <source>
        <dbReference type="EMBL" id="VFJ44992.1"/>
    </source>
</evidence>
<accession>A0A450RZF3</accession>
<dbReference type="EMBL" id="CAADFL010000021">
    <property type="protein sequence ID" value="VFK06617.1"/>
    <property type="molecule type" value="Genomic_DNA"/>
</dbReference>
<feature type="transmembrane region" description="Helical" evidence="2">
    <location>
        <begin position="482"/>
        <end position="503"/>
    </location>
</feature>
<sequence length="617" mass="69370">MRLADEIMSDIEHDWLAQDKNRTVLWVTHDYHLAAKHADRLLVLVPQGSHGHTENRLCCVPNPRDEAQIRDWVYGKQPFPGLQPASDDREEPRQASGPRSRGMGKAMQRHAHPPFYRSGQHELRLAAKLAVGEMFSRRHGIERVARGNRLNLWLARTDPQENLEKNKGFWGAIAHGYADYASGIVLGVSALLITLAVFAWLVNDRIYQENLASPLNCQALLTGKAGEAGRSVSAAVIDMLSKRPWQSSRQSTDFQPRPGFAYAQSSCQSGPAAFGRRNLRTWPVGILQGGNCVDTRFNAQLLITHPNEPLLDEVSIAPPHPRHSSNVEKQAVLSELLLDPNHFPGDDIYLSRRVLEKVKRNTGIDTVTELCLIDSVDEDFNDAENHYPLSVGAVVEEIPSSRRGGYDAMISDETYRRVAQRFRIPEDFYTNVVVYFDPEQVETVKRYFLPNAGDKVAGDKRQWFVNNDIFERIEQILRNAKAVRIFIVFLSGAIGAIVVIYLINSATQFLEMHKKALAVLLSFGVRDSLLVKLTSVRILLNFHIWFFFLLILCASALGFAAWLGWYPSGIGKESMGTMMAMAVAISWAAVIGISLVVAKWAIWRWRKKTKSLSQHLA</sequence>
<keyword evidence="2" id="KW-1133">Transmembrane helix</keyword>
<evidence type="ECO:0000313" key="3">
    <source>
        <dbReference type="EMBL" id="VFJ44642.1"/>
    </source>
</evidence>
<evidence type="ECO:0000256" key="1">
    <source>
        <dbReference type="SAM" id="MobiDB-lite"/>
    </source>
</evidence>
<proteinExistence type="predicted"/>
<dbReference type="EMBL" id="CAADEZ010000019">
    <property type="protein sequence ID" value="VFJ44642.1"/>
    <property type="molecule type" value="Genomic_DNA"/>
</dbReference>
<feature type="region of interest" description="Disordered" evidence="1">
    <location>
        <begin position="80"/>
        <end position="108"/>
    </location>
</feature>
<feature type="transmembrane region" description="Helical" evidence="2">
    <location>
        <begin position="180"/>
        <end position="202"/>
    </location>
</feature>
<evidence type="ECO:0000313" key="5">
    <source>
        <dbReference type="EMBL" id="VFK06617.1"/>
    </source>
</evidence>
<gene>
    <name evidence="3" type="ORF">BECKFM1743A_GA0114220_100193</name>
    <name evidence="5" type="ORF">BECKFM1743B_GA0114221_100213</name>
    <name evidence="4" type="ORF">BECKFM1743C_GA0114222_100193</name>
</gene>
<feature type="transmembrane region" description="Helical" evidence="2">
    <location>
        <begin position="578"/>
        <end position="602"/>
    </location>
</feature>
<dbReference type="AlphaFoldDB" id="A0A450RZF3"/>
<keyword evidence="2" id="KW-0812">Transmembrane</keyword>
<protein>
    <submittedName>
        <fullName evidence="3">Uncharacterized protein</fullName>
    </submittedName>
</protein>
<feature type="transmembrane region" description="Helical" evidence="2">
    <location>
        <begin position="545"/>
        <end position="566"/>
    </location>
</feature>
<name>A0A450RZF3_9GAMM</name>
<keyword evidence="2" id="KW-0472">Membrane</keyword>
<dbReference type="EMBL" id="CAADFA010000019">
    <property type="protein sequence ID" value="VFJ44992.1"/>
    <property type="molecule type" value="Genomic_DNA"/>
</dbReference>
<reference evidence="3" key="1">
    <citation type="submission" date="2019-02" db="EMBL/GenBank/DDBJ databases">
        <authorList>
            <person name="Gruber-Vodicka R. H."/>
            <person name="Seah K. B. B."/>
        </authorList>
    </citation>
    <scope>NUCLEOTIDE SEQUENCE</scope>
    <source>
        <strain evidence="3">BECK_BZ163</strain>
        <strain evidence="5">BECK_BZ164</strain>
        <strain evidence="4">BECK_BZ165</strain>
    </source>
</reference>
<organism evidence="3">
    <name type="scientific">Candidatus Kentrum sp. FM</name>
    <dbReference type="NCBI Taxonomy" id="2126340"/>
    <lineage>
        <taxon>Bacteria</taxon>
        <taxon>Pseudomonadati</taxon>
        <taxon>Pseudomonadota</taxon>
        <taxon>Gammaproteobacteria</taxon>
        <taxon>Candidatus Kentrum</taxon>
    </lineage>
</organism>
<evidence type="ECO:0000256" key="2">
    <source>
        <dbReference type="SAM" id="Phobius"/>
    </source>
</evidence>